<dbReference type="SUPFAM" id="SSF117892">
    <property type="entry name" value="Band 7/SPFH domain"/>
    <property type="match status" value="1"/>
</dbReference>
<dbReference type="InterPro" id="IPR001972">
    <property type="entry name" value="Stomatin_HflK_fam"/>
</dbReference>
<keyword evidence="8" id="KW-0645">Protease</keyword>
<dbReference type="AlphaFoldDB" id="A0A0H1R967"/>
<dbReference type="Proteomes" id="UP000035301">
    <property type="component" value="Unassembled WGS sequence"/>
</dbReference>
<comment type="caution">
    <text evidence="8">The sequence shown here is derived from an EMBL/GenBank/DDBJ whole genome shotgun (WGS) entry which is preliminary data.</text>
</comment>
<dbReference type="EMBL" id="JXOJ01000001">
    <property type="protein sequence ID" value="KLK89152.1"/>
    <property type="molecule type" value="Genomic_DNA"/>
</dbReference>
<accession>A0A0H1R967</accession>
<evidence type="ECO:0000313" key="8">
    <source>
        <dbReference type="EMBL" id="KLK89152.1"/>
    </source>
</evidence>
<dbReference type="GO" id="GO:0098552">
    <property type="term" value="C:side of membrane"/>
    <property type="evidence" value="ECO:0007669"/>
    <property type="project" value="UniProtKB-ARBA"/>
</dbReference>
<protein>
    <submittedName>
        <fullName evidence="8">Membrane protease subunit, stomatin/prohibitin</fullName>
    </submittedName>
</protein>
<keyword evidence="8" id="KW-0378">Hydrolase</keyword>
<keyword evidence="3 6" id="KW-0812">Transmembrane</keyword>
<dbReference type="Pfam" id="PF01145">
    <property type="entry name" value="Band_7"/>
    <property type="match status" value="1"/>
</dbReference>
<dbReference type="InterPro" id="IPR001107">
    <property type="entry name" value="Band_7"/>
</dbReference>
<dbReference type="GO" id="GO:0005886">
    <property type="term" value="C:plasma membrane"/>
    <property type="evidence" value="ECO:0007669"/>
    <property type="project" value="InterPro"/>
</dbReference>
<dbReference type="STRING" id="1550566.SZ63_01535"/>
<sequence>MLFTGEFPWTGLITVFLIIVIIIIFARGVVIVQPYEQGLQIRLGRYIGRMNPGFRWVVPLITVVKKLDLRTEVMDVPRQEVITKDNSPTNVDAIVYVRVIDPEKAYFEVMNYRSATVALAQTSLRGIIGDMELDEVLYNRDVINARLRDILDRETDAWGVKVERVEIKEVDPVGAVKQAMTEQTAAERERRAAILRADGEKRAAILRAEGSRQSIILEAEGERQSKILRAEGERLSRILQAQGEAQGLRILSVGARPLDKRAITVLSLDALKQMAEGQATKIIFPFELSSVVRQAAEYLGATAEAAEVPEGTELPPEDILGEIPGRDVVRTAEEAVKSIETDIDVEMQKKSRDLIGKGEDEGL</sequence>
<dbReference type="SMART" id="SM00244">
    <property type="entry name" value="PHB"/>
    <property type="match status" value="1"/>
</dbReference>
<comment type="subcellular location">
    <subcellularLocation>
        <location evidence="1">Membrane</location>
        <topology evidence="1">Single-pass membrane protein</topology>
    </subcellularLocation>
</comment>
<keyword evidence="4 6" id="KW-1133">Transmembrane helix</keyword>
<dbReference type="PROSITE" id="PS01270">
    <property type="entry name" value="BAND_7"/>
    <property type="match status" value="1"/>
</dbReference>
<evidence type="ECO:0000256" key="2">
    <source>
        <dbReference type="ARBA" id="ARBA00008164"/>
    </source>
</evidence>
<dbReference type="GO" id="GO:0006508">
    <property type="term" value="P:proteolysis"/>
    <property type="evidence" value="ECO:0007669"/>
    <property type="project" value="UniProtKB-KW"/>
</dbReference>
<dbReference type="RefSeq" id="WP_048179991.1">
    <property type="nucleotide sequence ID" value="NZ_JXOJ01000001.1"/>
</dbReference>
<dbReference type="PATRIC" id="fig|1550566.3.peg.325"/>
<dbReference type="InterPro" id="IPR043202">
    <property type="entry name" value="Band-7_stomatin-like"/>
</dbReference>
<name>A0A0H1R967_9EURY</name>
<proteinExistence type="inferred from homology"/>
<dbReference type="Gene3D" id="3.30.479.30">
    <property type="entry name" value="Band 7 domain"/>
    <property type="match status" value="1"/>
</dbReference>
<evidence type="ECO:0000256" key="6">
    <source>
        <dbReference type="SAM" id="Phobius"/>
    </source>
</evidence>
<feature type="domain" description="Band 7" evidence="7">
    <location>
        <begin position="27"/>
        <end position="184"/>
    </location>
</feature>
<reference evidence="8 9" key="1">
    <citation type="journal article" date="2015" name="Int. J. Syst. Evol. Microbiol.">
        <title>Methanoculleus sediminis sp. nov., a methanogen from sediments near a submarine mud volcano.</title>
        <authorList>
            <person name="Chen S.C."/>
            <person name="Chen M.F."/>
            <person name="Lai M.C."/>
            <person name="Weng C.Y."/>
            <person name="Wu S.Y."/>
            <person name="Lin S."/>
            <person name="Yang T.F."/>
            <person name="Chen P.C."/>
        </authorList>
    </citation>
    <scope>NUCLEOTIDE SEQUENCE [LARGE SCALE GENOMIC DNA]</scope>
    <source>
        <strain evidence="8 9">S3Fa</strain>
    </source>
</reference>
<evidence type="ECO:0000256" key="4">
    <source>
        <dbReference type="ARBA" id="ARBA00022989"/>
    </source>
</evidence>
<comment type="similarity">
    <text evidence="2">Belongs to the band 7/mec-2 family.</text>
</comment>
<dbReference type="PANTHER" id="PTHR10264:SF19">
    <property type="entry name" value="AT06885P-RELATED"/>
    <property type="match status" value="1"/>
</dbReference>
<dbReference type="OrthoDB" id="10752at2157"/>
<evidence type="ECO:0000313" key="9">
    <source>
        <dbReference type="Proteomes" id="UP000035301"/>
    </source>
</evidence>
<organism evidence="8 9">
    <name type="scientific">Methanoculleus sediminis</name>
    <dbReference type="NCBI Taxonomy" id="1550566"/>
    <lineage>
        <taxon>Archaea</taxon>
        <taxon>Methanobacteriati</taxon>
        <taxon>Methanobacteriota</taxon>
        <taxon>Stenosarchaea group</taxon>
        <taxon>Methanomicrobia</taxon>
        <taxon>Methanomicrobiales</taxon>
        <taxon>Methanomicrobiaceae</taxon>
        <taxon>Methanoculleus</taxon>
    </lineage>
</organism>
<evidence type="ECO:0000256" key="3">
    <source>
        <dbReference type="ARBA" id="ARBA00022692"/>
    </source>
</evidence>
<dbReference type="InterPro" id="IPR018080">
    <property type="entry name" value="Band_7/stomatin-like_CS"/>
</dbReference>
<dbReference type="PANTHER" id="PTHR10264">
    <property type="entry name" value="BAND 7 PROTEIN-RELATED"/>
    <property type="match status" value="1"/>
</dbReference>
<feature type="transmembrane region" description="Helical" evidence="6">
    <location>
        <begin position="12"/>
        <end position="32"/>
    </location>
</feature>
<dbReference type="PRINTS" id="PR00721">
    <property type="entry name" value="STOMATIN"/>
</dbReference>
<dbReference type="GO" id="GO:0008233">
    <property type="term" value="F:peptidase activity"/>
    <property type="evidence" value="ECO:0007669"/>
    <property type="project" value="UniProtKB-KW"/>
</dbReference>
<evidence type="ECO:0000256" key="5">
    <source>
        <dbReference type="ARBA" id="ARBA00023136"/>
    </source>
</evidence>
<evidence type="ECO:0000259" key="7">
    <source>
        <dbReference type="SMART" id="SM00244"/>
    </source>
</evidence>
<gene>
    <name evidence="8" type="ORF">SZ63_01535</name>
</gene>
<keyword evidence="5 6" id="KW-0472">Membrane</keyword>
<keyword evidence="9" id="KW-1185">Reference proteome</keyword>
<dbReference type="FunFam" id="3.30.479.30:FF:000004">
    <property type="entry name" value="Putative membrane protease family, stomatin"/>
    <property type="match status" value="1"/>
</dbReference>
<dbReference type="InterPro" id="IPR036013">
    <property type="entry name" value="Band_7/SPFH_dom_sf"/>
</dbReference>
<evidence type="ECO:0000256" key="1">
    <source>
        <dbReference type="ARBA" id="ARBA00004167"/>
    </source>
</evidence>